<proteinExistence type="inferred from homology"/>
<dbReference type="PROSITE" id="PS00086">
    <property type="entry name" value="CYTOCHROME_P450"/>
    <property type="match status" value="1"/>
</dbReference>
<evidence type="ECO:0000256" key="4">
    <source>
        <dbReference type="ARBA" id="ARBA00022723"/>
    </source>
</evidence>
<keyword evidence="5 10" id="KW-0560">Oxidoreductase</keyword>
<dbReference type="EMBL" id="CAJFCW020000006">
    <property type="protein sequence ID" value="CAG9125121.1"/>
    <property type="molecule type" value="Genomic_DNA"/>
</dbReference>
<keyword evidence="4 9" id="KW-0479">Metal-binding</keyword>
<comment type="cofactor">
    <cofactor evidence="1 9">
        <name>heme</name>
        <dbReference type="ChEBI" id="CHEBI:30413"/>
    </cofactor>
</comment>
<evidence type="ECO:0000256" key="11">
    <source>
        <dbReference type="SAM" id="SignalP"/>
    </source>
</evidence>
<keyword evidence="11" id="KW-0732">Signal</keyword>
<comment type="function">
    <text evidence="8">Cytochromes P450 are a group of heme-thiolate monooxygenases. They oxidize a variety of structurally unrelated compounds, including steroids, fatty acids, and xenobiotics.</text>
</comment>
<evidence type="ECO:0000256" key="7">
    <source>
        <dbReference type="ARBA" id="ARBA00023033"/>
    </source>
</evidence>
<dbReference type="PRINTS" id="PR00463">
    <property type="entry name" value="EP450I"/>
</dbReference>
<evidence type="ECO:0000256" key="3">
    <source>
        <dbReference type="ARBA" id="ARBA00022617"/>
    </source>
</evidence>
<dbReference type="GO" id="GO:0005506">
    <property type="term" value="F:iron ion binding"/>
    <property type="evidence" value="ECO:0007669"/>
    <property type="project" value="InterPro"/>
</dbReference>
<dbReference type="InterPro" id="IPR017972">
    <property type="entry name" value="Cyt_P450_CS"/>
</dbReference>
<dbReference type="OrthoDB" id="2789670at2759"/>
<evidence type="ECO:0000256" key="6">
    <source>
        <dbReference type="ARBA" id="ARBA00023004"/>
    </source>
</evidence>
<evidence type="ECO:0000313" key="12">
    <source>
        <dbReference type="EMBL" id="CAD5228843.1"/>
    </source>
</evidence>
<evidence type="ECO:0000313" key="13">
    <source>
        <dbReference type="Proteomes" id="UP000614601"/>
    </source>
</evidence>
<comment type="caution">
    <text evidence="12">The sequence shown here is derived from an EMBL/GenBank/DDBJ whole genome shotgun (WGS) entry which is preliminary data.</text>
</comment>
<dbReference type="InterPro" id="IPR001128">
    <property type="entry name" value="Cyt_P450"/>
</dbReference>
<feature type="signal peptide" evidence="11">
    <location>
        <begin position="1"/>
        <end position="17"/>
    </location>
</feature>
<dbReference type="Proteomes" id="UP000614601">
    <property type="component" value="Unassembled WGS sequence"/>
</dbReference>
<keyword evidence="3 9" id="KW-0349">Heme</keyword>
<accession>A0A811LH31</accession>
<evidence type="ECO:0000256" key="5">
    <source>
        <dbReference type="ARBA" id="ARBA00023002"/>
    </source>
</evidence>
<gene>
    <name evidence="12" type="ORF">BOKJ2_LOCUS12902</name>
</gene>
<dbReference type="GO" id="GO:0008395">
    <property type="term" value="F:steroid hydroxylase activity"/>
    <property type="evidence" value="ECO:0007669"/>
    <property type="project" value="TreeGrafter"/>
</dbReference>
<dbReference type="SUPFAM" id="SSF48264">
    <property type="entry name" value="Cytochrome P450"/>
    <property type="match status" value="1"/>
</dbReference>
<dbReference type="Gene3D" id="1.10.630.10">
    <property type="entry name" value="Cytochrome P450"/>
    <property type="match status" value="1"/>
</dbReference>
<reference evidence="12" key="1">
    <citation type="submission" date="2020-09" db="EMBL/GenBank/DDBJ databases">
        <authorList>
            <person name="Kikuchi T."/>
        </authorList>
    </citation>
    <scope>NUCLEOTIDE SEQUENCE</scope>
    <source>
        <strain evidence="12">SH1</strain>
    </source>
</reference>
<dbReference type="Proteomes" id="UP000783686">
    <property type="component" value="Unassembled WGS sequence"/>
</dbReference>
<evidence type="ECO:0008006" key="14">
    <source>
        <dbReference type="Google" id="ProtNLM"/>
    </source>
</evidence>
<dbReference type="InterPro" id="IPR036396">
    <property type="entry name" value="Cyt_P450_sf"/>
</dbReference>
<dbReference type="PRINTS" id="PR00385">
    <property type="entry name" value="P450"/>
</dbReference>
<evidence type="ECO:0000256" key="2">
    <source>
        <dbReference type="ARBA" id="ARBA00010617"/>
    </source>
</evidence>
<evidence type="ECO:0000256" key="9">
    <source>
        <dbReference type="PIRSR" id="PIRSR602401-1"/>
    </source>
</evidence>
<evidence type="ECO:0000256" key="1">
    <source>
        <dbReference type="ARBA" id="ARBA00001971"/>
    </source>
</evidence>
<dbReference type="PANTHER" id="PTHR24302">
    <property type="entry name" value="CYTOCHROME P450 FAMILY 3"/>
    <property type="match status" value="1"/>
</dbReference>
<feature type="binding site" description="axial binding residue" evidence="9">
    <location>
        <position position="454"/>
    </location>
    <ligand>
        <name>heme</name>
        <dbReference type="ChEBI" id="CHEBI:30413"/>
    </ligand>
    <ligandPart>
        <name>Fe</name>
        <dbReference type="ChEBI" id="CHEBI:18248"/>
    </ligandPart>
</feature>
<dbReference type="InterPro" id="IPR002401">
    <property type="entry name" value="Cyt_P450_E_grp-I"/>
</dbReference>
<feature type="chain" id="PRO_5036408490" description="Cytochrome P450" evidence="11">
    <location>
        <begin position="18"/>
        <end position="506"/>
    </location>
</feature>
<dbReference type="Pfam" id="PF00067">
    <property type="entry name" value="p450"/>
    <property type="match status" value="1"/>
</dbReference>
<sequence>MILLILIALIAIYLIQAIYQSKYWSRVGVPGPPAVPIFGNTFTLMKSKIAYAFRIAEWTKQYGTTFGIQKGRTNILVTSDASIIRDVVVDKFDTFYARETPPTRGDTEIMPRTDVFSAAGKRWKRLRALSSPAFNVQNLKKIMPIIDDSGNEMMNFLEREYAPGKTINIQPFFFEFTLDVICRAALGFEKSMQFKNPYRQDLFYFFRHLAHPVIDLSWGFPKLWKVFHMLEMLIRRCEGVGVANLFMGLEKAVNERKARRLAGDINEEPVDFIDVFLNYEDEVDLSKTGEVYNKSNIHVEKKMSIEEVYSSCFVFLVAGYDTTANVLNFTTFYLAQNPKVQEKLRAEIEEICVDETPTYEQLNQLRYADAVMKETLRLTPIASPALARLCSQDTVVGDKKIPVKKGDCVEVDVVSFHRRKDIWGDDADDFRPERFLEDCKSELNYGFGGGPRICIGMRLAYLEEKMALVKLLRKYRIHSVPENDKLEICNTVVLTTDDMKVRLEEL</sequence>
<dbReference type="AlphaFoldDB" id="A0A811LH31"/>
<organism evidence="12 13">
    <name type="scientific">Bursaphelenchus okinawaensis</name>
    <dbReference type="NCBI Taxonomy" id="465554"/>
    <lineage>
        <taxon>Eukaryota</taxon>
        <taxon>Metazoa</taxon>
        <taxon>Ecdysozoa</taxon>
        <taxon>Nematoda</taxon>
        <taxon>Chromadorea</taxon>
        <taxon>Rhabditida</taxon>
        <taxon>Tylenchina</taxon>
        <taxon>Tylenchomorpha</taxon>
        <taxon>Aphelenchoidea</taxon>
        <taxon>Aphelenchoididae</taxon>
        <taxon>Bursaphelenchus</taxon>
    </lineage>
</organism>
<evidence type="ECO:0000256" key="8">
    <source>
        <dbReference type="ARBA" id="ARBA00043906"/>
    </source>
</evidence>
<evidence type="ECO:0000256" key="10">
    <source>
        <dbReference type="RuleBase" id="RU000461"/>
    </source>
</evidence>
<dbReference type="PANTHER" id="PTHR24302:SF15">
    <property type="entry name" value="FATTY-ACID PEROXYGENASE"/>
    <property type="match status" value="1"/>
</dbReference>
<dbReference type="GO" id="GO:0016705">
    <property type="term" value="F:oxidoreductase activity, acting on paired donors, with incorporation or reduction of molecular oxygen"/>
    <property type="evidence" value="ECO:0007669"/>
    <property type="project" value="InterPro"/>
</dbReference>
<comment type="similarity">
    <text evidence="2 10">Belongs to the cytochrome P450 family.</text>
</comment>
<dbReference type="GO" id="GO:0020037">
    <property type="term" value="F:heme binding"/>
    <property type="evidence" value="ECO:0007669"/>
    <property type="project" value="InterPro"/>
</dbReference>
<keyword evidence="6 9" id="KW-0408">Iron</keyword>
<dbReference type="InterPro" id="IPR050705">
    <property type="entry name" value="Cytochrome_P450_3A"/>
</dbReference>
<dbReference type="EMBL" id="CAJFDH010000006">
    <property type="protein sequence ID" value="CAD5228843.1"/>
    <property type="molecule type" value="Genomic_DNA"/>
</dbReference>
<protein>
    <recommendedName>
        <fullName evidence="14">Cytochrome P450</fullName>
    </recommendedName>
</protein>
<dbReference type="FunFam" id="1.10.630.10:FF:000182">
    <property type="entry name" value="Cytochrome P450 3A4"/>
    <property type="match status" value="1"/>
</dbReference>
<keyword evidence="7 10" id="KW-0503">Monooxygenase</keyword>
<keyword evidence="13" id="KW-1185">Reference proteome</keyword>
<name>A0A811LH31_9BILA</name>